<reference evidence="18 19" key="1">
    <citation type="journal article" date="2021" name="Sci. Rep.">
        <title>The distribution of antibiotic resistance genes in chicken gut microbiota commensals.</title>
        <authorList>
            <person name="Juricova H."/>
            <person name="Matiasovicova J."/>
            <person name="Kubasova T."/>
            <person name="Cejkova D."/>
            <person name="Rychlik I."/>
        </authorList>
    </citation>
    <scope>NUCLEOTIDE SEQUENCE [LARGE SCALE GENOMIC DNA]</scope>
    <source>
        <strain evidence="18 19">An421</strain>
    </source>
</reference>
<dbReference type="InterPro" id="IPR011110">
    <property type="entry name" value="Reg_prop"/>
</dbReference>
<evidence type="ECO:0000256" key="7">
    <source>
        <dbReference type="ARBA" id="ARBA00022840"/>
    </source>
</evidence>
<organism evidence="18 19">
    <name type="scientific">Caecibacteroides pullorum</name>
    <dbReference type="NCBI Taxonomy" id="2725562"/>
    <lineage>
        <taxon>Bacteria</taxon>
        <taxon>Pseudomonadati</taxon>
        <taxon>Bacteroidota</taxon>
        <taxon>Bacteroidia</taxon>
        <taxon>Bacteroidales</taxon>
        <taxon>Bacteroidaceae</taxon>
        <taxon>Caecibacteroides</taxon>
    </lineage>
</organism>
<dbReference type="PROSITE" id="PS50109">
    <property type="entry name" value="HIS_KIN"/>
    <property type="match status" value="1"/>
</dbReference>
<keyword evidence="7" id="KW-0067">ATP-binding</keyword>
<feature type="domain" description="HTH araC/xylS-type" evidence="15">
    <location>
        <begin position="1238"/>
        <end position="1337"/>
    </location>
</feature>
<dbReference type="Proteomes" id="UP000698924">
    <property type="component" value="Unassembled WGS sequence"/>
</dbReference>
<dbReference type="InterPro" id="IPR011006">
    <property type="entry name" value="CheY-like_superfamily"/>
</dbReference>
<evidence type="ECO:0000259" key="15">
    <source>
        <dbReference type="PROSITE" id="PS01124"/>
    </source>
</evidence>
<dbReference type="SMART" id="SM00448">
    <property type="entry name" value="REC"/>
    <property type="match status" value="1"/>
</dbReference>
<dbReference type="Gene3D" id="3.30.565.10">
    <property type="entry name" value="Histidine kinase-like ATPase, C-terminal domain"/>
    <property type="match status" value="1"/>
</dbReference>
<dbReference type="Gene3D" id="1.10.287.130">
    <property type="match status" value="1"/>
</dbReference>
<dbReference type="SMART" id="SM00388">
    <property type="entry name" value="HisKA"/>
    <property type="match status" value="1"/>
</dbReference>
<feature type="modified residue" description="4-aspartylphosphate" evidence="12">
    <location>
        <position position="1134"/>
    </location>
</feature>
<gene>
    <name evidence="18" type="ORF">H6D15_11620</name>
</gene>
<dbReference type="InterPro" id="IPR013783">
    <property type="entry name" value="Ig-like_fold"/>
</dbReference>
<dbReference type="InterPro" id="IPR011123">
    <property type="entry name" value="Y_Y_Y"/>
</dbReference>
<evidence type="ECO:0000256" key="3">
    <source>
        <dbReference type="ARBA" id="ARBA00022553"/>
    </source>
</evidence>
<feature type="domain" description="Response regulatory" evidence="17">
    <location>
        <begin position="1086"/>
        <end position="1201"/>
    </location>
</feature>
<dbReference type="InterPro" id="IPR005467">
    <property type="entry name" value="His_kinase_dom"/>
</dbReference>
<evidence type="ECO:0000256" key="1">
    <source>
        <dbReference type="ARBA" id="ARBA00000085"/>
    </source>
</evidence>
<dbReference type="CDD" id="cd00082">
    <property type="entry name" value="HisKA"/>
    <property type="match status" value="1"/>
</dbReference>
<dbReference type="SUPFAM" id="SSF46689">
    <property type="entry name" value="Homeodomain-like"/>
    <property type="match status" value="1"/>
</dbReference>
<protein>
    <recommendedName>
        <fullName evidence="2">histidine kinase</fullName>
        <ecNumber evidence="2">2.7.13.3</ecNumber>
    </recommendedName>
</protein>
<dbReference type="PRINTS" id="PR00344">
    <property type="entry name" value="BCTRLSENSOR"/>
</dbReference>
<dbReference type="EC" id="2.7.13.3" evidence="2"/>
<dbReference type="SUPFAM" id="SSF47384">
    <property type="entry name" value="Homodimeric domain of signal transducing histidine kinase"/>
    <property type="match status" value="1"/>
</dbReference>
<keyword evidence="14" id="KW-0812">Transmembrane</keyword>
<evidence type="ECO:0000259" key="17">
    <source>
        <dbReference type="PROSITE" id="PS50110"/>
    </source>
</evidence>
<feature type="region of interest" description="Disordered" evidence="13">
    <location>
        <begin position="1332"/>
        <end position="1351"/>
    </location>
</feature>
<feature type="transmembrane region" description="Helical" evidence="14">
    <location>
        <begin position="775"/>
        <end position="797"/>
    </location>
</feature>
<proteinExistence type="predicted"/>
<evidence type="ECO:0000256" key="12">
    <source>
        <dbReference type="PROSITE-ProRule" id="PRU00169"/>
    </source>
</evidence>
<dbReference type="PANTHER" id="PTHR43547:SF2">
    <property type="entry name" value="HYBRID SIGNAL TRANSDUCTION HISTIDINE KINASE C"/>
    <property type="match status" value="1"/>
</dbReference>
<evidence type="ECO:0000256" key="5">
    <source>
        <dbReference type="ARBA" id="ARBA00022741"/>
    </source>
</evidence>
<dbReference type="Pfam" id="PF07495">
    <property type="entry name" value="Y_Y_Y"/>
    <property type="match status" value="1"/>
</dbReference>
<dbReference type="Pfam" id="PF02518">
    <property type="entry name" value="HATPase_c"/>
    <property type="match status" value="1"/>
</dbReference>
<keyword evidence="3 12" id="KW-0597">Phosphoprotein</keyword>
<keyword evidence="5" id="KW-0547">Nucleotide-binding</keyword>
<dbReference type="InterPro" id="IPR018060">
    <property type="entry name" value="HTH_AraC"/>
</dbReference>
<dbReference type="Pfam" id="PF12833">
    <property type="entry name" value="HTH_18"/>
    <property type="match status" value="1"/>
</dbReference>
<evidence type="ECO:0000256" key="9">
    <source>
        <dbReference type="ARBA" id="ARBA00023015"/>
    </source>
</evidence>
<evidence type="ECO:0000259" key="16">
    <source>
        <dbReference type="PROSITE" id="PS50109"/>
    </source>
</evidence>
<dbReference type="PANTHER" id="PTHR43547">
    <property type="entry name" value="TWO-COMPONENT HISTIDINE KINASE"/>
    <property type="match status" value="1"/>
</dbReference>
<evidence type="ECO:0000256" key="13">
    <source>
        <dbReference type="SAM" id="MobiDB-lite"/>
    </source>
</evidence>
<dbReference type="CDD" id="cd17574">
    <property type="entry name" value="REC_OmpR"/>
    <property type="match status" value="1"/>
</dbReference>
<evidence type="ECO:0000256" key="8">
    <source>
        <dbReference type="ARBA" id="ARBA00023012"/>
    </source>
</evidence>
<dbReference type="InterPro" id="IPR001789">
    <property type="entry name" value="Sig_transdc_resp-reg_receiver"/>
</dbReference>
<keyword evidence="14" id="KW-0472">Membrane</keyword>
<dbReference type="RefSeq" id="WP_204972570.1">
    <property type="nucleotide sequence ID" value="NZ_JAAZTS010000020.1"/>
</dbReference>
<dbReference type="FunFam" id="2.60.40.10:FF:000791">
    <property type="entry name" value="Two-component system sensor histidine kinase/response regulator"/>
    <property type="match status" value="1"/>
</dbReference>
<evidence type="ECO:0000313" key="18">
    <source>
        <dbReference type="EMBL" id="MBM6858239.1"/>
    </source>
</evidence>
<evidence type="ECO:0000313" key="19">
    <source>
        <dbReference type="Proteomes" id="UP000698924"/>
    </source>
</evidence>
<comment type="caution">
    <text evidence="18">The sequence shown here is derived from an EMBL/GenBank/DDBJ whole genome shotgun (WGS) entry which is preliminary data.</text>
</comment>
<keyword evidence="19" id="KW-1185">Reference proteome</keyword>
<dbReference type="InterPro" id="IPR036097">
    <property type="entry name" value="HisK_dim/P_sf"/>
</dbReference>
<dbReference type="GO" id="GO:0000155">
    <property type="term" value="F:phosphorelay sensor kinase activity"/>
    <property type="evidence" value="ECO:0007669"/>
    <property type="project" value="InterPro"/>
</dbReference>
<dbReference type="FunFam" id="1.10.10.60:FF:000284">
    <property type="entry name" value="Two-component system sensor histidine kinase/response regulator"/>
    <property type="match status" value="1"/>
</dbReference>
<keyword evidence="8" id="KW-0902">Two-component regulatory system</keyword>
<dbReference type="SMART" id="SM00342">
    <property type="entry name" value="HTH_ARAC"/>
    <property type="match status" value="1"/>
</dbReference>
<dbReference type="GO" id="GO:0003700">
    <property type="term" value="F:DNA-binding transcription factor activity"/>
    <property type="evidence" value="ECO:0007669"/>
    <property type="project" value="InterPro"/>
</dbReference>
<evidence type="ECO:0000256" key="2">
    <source>
        <dbReference type="ARBA" id="ARBA00012438"/>
    </source>
</evidence>
<comment type="catalytic activity">
    <reaction evidence="1">
        <text>ATP + protein L-histidine = ADP + protein N-phospho-L-histidine.</text>
        <dbReference type="EC" id="2.7.13.3"/>
    </reaction>
</comment>
<keyword evidence="9" id="KW-0805">Transcription regulation</keyword>
<keyword evidence="10" id="KW-0238">DNA-binding</keyword>
<dbReference type="EMBL" id="JACJMO010000020">
    <property type="protein sequence ID" value="MBM6858239.1"/>
    <property type="molecule type" value="Genomic_DNA"/>
</dbReference>
<evidence type="ECO:0000256" key="10">
    <source>
        <dbReference type="ARBA" id="ARBA00023125"/>
    </source>
</evidence>
<evidence type="ECO:0000256" key="11">
    <source>
        <dbReference type="ARBA" id="ARBA00023163"/>
    </source>
</evidence>
<dbReference type="Pfam" id="PF00512">
    <property type="entry name" value="HisKA"/>
    <property type="match status" value="1"/>
</dbReference>
<keyword evidence="11" id="KW-0804">Transcription</keyword>
<dbReference type="InterPro" id="IPR036890">
    <property type="entry name" value="HATPase_C_sf"/>
</dbReference>
<dbReference type="SUPFAM" id="SSF55874">
    <property type="entry name" value="ATPase domain of HSP90 chaperone/DNA topoisomerase II/histidine kinase"/>
    <property type="match status" value="1"/>
</dbReference>
<keyword evidence="4" id="KW-0808">Transferase</keyword>
<dbReference type="Gene3D" id="3.40.50.2300">
    <property type="match status" value="1"/>
</dbReference>
<evidence type="ECO:0000256" key="14">
    <source>
        <dbReference type="SAM" id="Phobius"/>
    </source>
</evidence>
<accession>A0AA40ZUZ9</accession>
<dbReference type="Pfam" id="PF07494">
    <property type="entry name" value="Reg_prop"/>
    <property type="match status" value="1"/>
</dbReference>
<dbReference type="InterPro" id="IPR009057">
    <property type="entry name" value="Homeodomain-like_sf"/>
</dbReference>
<dbReference type="SUPFAM" id="SSF52172">
    <property type="entry name" value="CheY-like"/>
    <property type="match status" value="1"/>
</dbReference>
<dbReference type="Gene3D" id="1.10.10.60">
    <property type="entry name" value="Homeodomain-like"/>
    <property type="match status" value="1"/>
</dbReference>
<dbReference type="InterPro" id="IPR003594">
    <property type="entry name" value="HATPase_dom"/>
</dbReference>
<dbReference type="Pfam" id="PF00072">
    <property type="entry name" value="Response_reg"/>
    <property type="match status" value="1"/>
</dbReference>
<dbReference type="Gene3D" id="2.60.40.10">
    <property type="entry name" value="Immunoglobulins"/>
    <property type="match status" value="1"/>
</dbReference>
<feature type="compositionally biased region" description="Basic and acidic residues" evidence="13">
    <location>
        <begin position="1044"/>
        <end position="1061"/>
    </location>
</feature>
<sequence length="1351" mass="155916">MRKNILTTLIAILLPLIVCPQTYKYIGMEDGLSNRQVYAIEKDRKGYMWFLTPEGIDRYNGKEFKHYKLMDGEQELNSAINLNWLYLDTDGVLWEIGKKGRVFRYESQHDRFQLVYKLPEQTEKEHNTPVSYGYVDEKGQIWLCTRKQIYLYDSRNNHTRHIRNQLDENITCILQTDTAHYFIGTDQGIHYAELKDSILQLNPCDKLDSLNLQVNELYLDKSTRKVFIGTFLKGIFVYDLNRHQLLQLQTELTDITINSIQEFGKNTVLIATDGAGVYRLNTDTYECEPYITADYNRYNAMNGNSITDLYIDDEQRIWMANFPIGITVRDNRYADFHWIKHSIGNRQSLVNNRVNAVIEDRDGDLWFATDNGISLYNDRQEQWTSFLSTFETGGKNKSHSYISLCEVAPGIIWAGGYSSGVYQIDKRNRSVQFFTPASMGNAGIRADKYIRAILKTSDGKIWAGGYYNLKEIDYTRRQVRLIGGLSDITALTENDSTHLWVGTVNGLYRLEKQSGKAEYVELPVESHYIYSLYQSDDQKLYIGTNNTGLLIYDLEEKQFYHFDKDNSSLISNNIYCILPDGEGGFFLSTESTLTTFNPHSKIFHNWTKEQGLKAEHFNASAGTLRRNGQLVFGSTDGAIEFDKNMVLPDHYTTKMVFSDFKVLYETVYPGDKHSPLTTNIDDIDLLRLKYDQNIFSLQVSSINYDYPSLVLYSWKLEGFYDKWSQPSRDNIISFTNLSPGEYTLRVRAISNENHDTVLEERSLPIVIDKPLWFSWWAWLAYILFTLGALITALRIYLLRKQKRESNEKIRFFINTAHDIRTPLTLIKAPLEDLANHEQLSESGRNNIHTALRNVHVLLRLTTNLINFERADTYGGKLRVAEYELGAYLEETLNIFREYAKVKRIALTYEKNFDYLNVWIDKDKMDSILKNLLSNALKYTAEEGSVVLEATETAEQWTIEVKDTGIGVPAAEQRKLFRMHFRGSNAVNAKITGSGIGLLLVWKLVRLHKGKLSFNSTEGQGSTVRVSFPKNRKAYRKATFVDTLPNRETELPPVQPEERVEESPTATVSPNRENTEEQPQATSNHEKILVVEDNDELREYLRQTLSDVYTVQTCNNGRQALEVVKDYAPDLIISDIMMPEMRGDELCRTLKKDINTSHIPIILLTALNTERSIIEGLQTGADDYLVKPFNVGILRATIANLLQNRRLLRSKYANLAINDEKPETPCNNCTDDLDWKFITTVTRYVEDNIEKSEFNVDSLCALMNMSRTSFYNKLKALTDQAPADYIRIIRLKRAAKLLREKQYNITEISEMTGFNDVKYFREVFKKYYKVSPSQYAKGGDEPSNEKDIERQQ</sequence>
<evidence type="ECO:0000256" key="6">
    <source>
        <dbReference type="ARBA" id="ARBA00022777"/>
    </source>
</evidence>
<dbReference type="PROSITE" id="PS01124">
    <property type="entry name" value="HTH_ARAC_FAMILY_2"/>
    <property type="match status" value="1"/>
</dbReference>
<dbReference type="SMART" id="SM00387">
    <property type="entry name" value="HATPase_c"/>
    <property type="match status" value="1"/>
</dbReference>
<dbReference type="InterPro" id="IPR015943">
    <property type="entry name" value="WD40/YVTN_repeat-like_dom_sf"/>
</dbReference>
<dbReference type="PROSITE" id="PS50110">
    <property type="entry name" value="RESPONSE_REGULATORY"/>
    <property type="match status" value="1"/>
</dbReference>
<dbReference type="GO" id="GO:0043565">
    <property type="term" value="F:sequence-specific DNA binding"/>
    <property type="evidence" value="ECO:0007669"/>
    <property type="project" value="InterPro"/>
</dbReference>
<feature type="compositionally biased region" description="Basic and acidic residues" evidence="13">
    <location>
        <begin position="1337"/>
        <end position="1351"/>
    </location>
</feature>
<dbReference type="PROSITE" id="PS00041">
    <property type="entry name" value="HTH_ARAC_FAMILY_1"/>
    <property type="match status" value="1"/>
</dbReference>
<dbReference type="InterPro" id="IPR004358">
    <property type="entry name" value="Sig_transdc_His_kin-like_C"/>
</dbReference>
<dbReference type="SUPFAM" id="SSF101898">
    <property type="entry name" value="NHL repeat"/>
    <property type="match status" value="2"/>
</dbReference>
<dbReference type="Gene3D" id="2.130.10.10">
    <property type="entry name" value="YVTN repeat-like/Quinoprotein amine dehydrogenase"/>
    <property type="match status" value="2"/>
</dbReference>
<feature type="domain" description="Histidine kinase" evidence="16">
    <location>
        <begin position="814"/>
        <end position="1031"/>
    </location>
</feature>
<dbReference type="FunFam" id="3.40.50.2300:FF:000138">
    <property type="entry name" value="Two-component system sensor histidine kinase/response regulator"/>
    <property type="match status" value="1"/>
</dbReference>
<name>A0AA40ZUZ9_9BACT</name>
<dbReference type="InterPro" id="IPR018062">
    <property type="entry name" value="HTH_AraC-typ_CS"/>
</dbReference>
<feature type="region of interest" description="Disordered" evidence="13">
    <location>
        <begin position="1043"/>
        <end position="1084"/>
    </location>
</feature>
<dbReference type="InterPro" id="IPR003661">
    <property type="entry name" value="HisK_dim/P_dom"/>
</dbReference>
<keyword evidence="14" id="KW-1133">Transmembrane helix</keyword>
<dbReference type="FunFam" id="3.30.565.10:FF:000037">
    <property type="entry name" value="Hybrid sensor histidine kinase/response regulator"/>
    <property type="match status" value="1"/>
</dbReference>
<evidence type="ECO:0000256" key="4">
    <source>
        <dbReference type="ARBA" id="ARBA00022679"/>
    </source>
</evidence>
<dbReference type="GO" id="GO:0005524">
    <property type="term" value="F:ATP binding"/>
    <property type="evidence" value="ECO:0007669"/>
    <property type="project" value="UniProtKB-KW"/>
</dbReference>
<feature type="compositionally biased region" description="Polar residues" evidence="13">
    <location>
        <begin position="1063"/>
        <end position="1082"/>
    </location>
</feature>
<keyword evidence="6" id="KW-0418">Kinase</keyword>